<protein>
    <submittedName>
        <fullName evidence="1">DUF4160 domain-containing protein</fullName>
    </submittedName>
</protein>
<evidence type="ECO:0000313" key="2">
    <source>
        <dbReference type="Proteomes" id="UP000664658"/>
    </source>
</evidence>
<dbReference type="RefSeq" id="WP_207543057.1">
    <property type="nucleotide sequence ID" value="NZ_JAFNAA010000489.1"/>
</dbReference>
<name>A0A8I1W9C4_PLESH</name>
<dbReference type="EMBL" id="JAFNAA010000489">
    <property type="protein sequence ID" value="MBO1110252.1"/>
    <property type="molecule type" value="Genomic_DNA"/>
</dbReference>
<comment type="caution">
    <text evidence="1">The sequence shown here is derived from an EMBL/GenBank/DDBJ whole genome shotgun (WGS) entry which is preliminary data.</text>
</comment>
<dbReference type="AlphaFoldDB" id="A0A8I1W9C4"/>
<dbReference type="Proteomes" id="UP000664658">
    <property type="component" value="Unassembled WGS sequence"/>
</dbReference>
<feature type="non-terminal residue" evidence="1">
    <location>
        <position position="58"/>
    </location>
</feature>
<organism evidence="1 2">
    <name type="scientific">Plesiomonas shigelloides</name>
    <name type="common">Aeromonas shigelloides</name>
    <dbReference type="NCBI Taxonomy" id="703"/>
    <lineage>
        <taxon>Bacteria</taxon>
        <taxon>Pseudomonadati</taxon>
        <taxon>Pseudomonadota</taxon>
        <taxon>Gammaproteobacteria</taxon>
        <taxon>Enterobacterales</taxon>
        <taxon>Enterobacteriaceae</taxon>
        <taxon>Plesiomonas</taxon>
    </lineage>
</organism>
<dbReference type="Pfam" id="PF13711">
    <property type="entry name" value="DUF4160"/>
    <property type="match status" value="1"/>
</dbReference>
<sequence>MPVILRINGYRFFFYSNEGVPLEPAHVYVSKAGNEAKSWLEPETVLSRNDGFGARELR</sequence>
<proteinExistence type="predicted"/>
<dbReference type="InterPro" id="IPR025427">
    <property type="entry name" value="DUF4160"/>
</dbReference>
<accession>A0A8I1W9C4</accession>
<reference evidence="1" key="1">
    <citation type="submission" date="2021-03" db="EMBL/GenBank/DDBJ databases">
        <title>Plesiomonas shigelloides zfcc0051, isolated from zebrafish feces.</title>
        <authorList>
            <person name="Vanderhoek Z."/>
            <person name="Gaulke C."/>
        </authorList>
    </citation>
    <scope>NUCLEOTIDE SEQUENCE</scope>
    <source>
        <strain evidence="1">Zfcc0051</strain>
    </source>
</reference>
<evidence type="ECO:0000313" key="1">
    <source>
        <dbReference type="EMBL" id="MBO1110252.1"/>
    </source>
</evidence>
<gene>
    <name evidence="1" type="ORF">J2R62_19320</name>
</gene>